<protein>
    <recommendedName>
        <fullName evidence="4">RNI-like protein</fullName>
    </recommendedName>
</protein>
<evidence type="ECO:0008006" key="4">
    <source>
        <dbReference type="Google" id="ProtNLM"/>
    </source>
</evidence>
<evidence type="ECO:0000256" key="1">
    <source>
        <dbReference type="SAM" id="MobiDB-lite"/>
    </source>
</evidence>
<dbReference type="OrthoDB" id="3515175at2759"/>
<proteinExistence type="predicted"/>
<gene>
    <name evidence="2" type="ORF">FA15DRAFT_698416</name>
</gene>
<reference evidence="2 3" key="1">
    <citation type="journal article" date="2019" name="Nat. Ecol. Evol.">
        <title>Megaphylogeny resolves global patterns of mushroom evolution.</title>
        <authorList>
            <person name="Varga T."/>
            <person name="Krizsan K."/>
            <person name="Foldi C."/>
            <person name="Dima B."/>
            <person name="Sanchez-Garcia M."/>
            <person name="Sanchez-Ramirez S."/>
            <person name="Szollosi G.J."/>
            <person name="Szarkandi J.G."/>
            <person name="Papp V."/>
            <person name="Albert L."/>
            <person name="Andreopoulos W."/>
            <person name="Angelini C."/>
            <person name="Antonin V."/>
            <person name="Barry K.W."/>
            <person name="Bougher N.L."/>
            <person name="Buchanan P."/>
            <person name="Buyck B."/>
            <person name="Bense V."/>
            <person name="Catcheside P."/>
            <person name="Chovatia M."/>
            <person name="Cooper J."/>
            <person name="Damon W."/>
            <person name="Desjardin D."/>
            <person name="Finy P."/>
            <person name="Geml J."/>
            <person name="Haridas S."/>
            <person name="Hughes K."/>
            <person name="Justo A."/>
            <person name="Karasinski D."/>
            <person name="Kautmanova I."/>
            <person name="Kiss B."/>
            <person name="Kocsube S."/>
            <person name="Kotiranta H."/>
            <person name="LaButti K.M."/>
            <person name="Lechner B.E."/>
            <person name="Liimatainen K."/>
            <person name="Lipzen A."/>
            <person name="Lukacs Z."/>
            <person name="Mihaltcheva S."/>
            <person name="Morgado L.N."/>
            <person name="Niskanen T."/>
            <person name="Noordeloos M.E."/>
            <person name="Ohm R.A."/>
            <person name="Ortiz-Santana B."/>
            <person name="Ovrebo C."/>
            <person name="Racz N."/>
            <person name="Riley R."/>
            <person name="Savchenko A."/>
            <person name="Shiryaev A."/>
            <person name="Soop K."/>
            <person name="Spirin V."/>
            <person name="Szebenyi C."/>
            <person name="Tomsovsky M."/>
            <person name="Tulloss R.E."/>
            <person name="Uehling J."/>
            <person name="Grigoriev I.V."/>
            <person name="Vagvolgyi C."/>
            <person name="Papp T."/>
            <person name="Martin F.M."/>
            <person name="Miettinen O."/>
            <person name="Hibbett D.S."/>
            <person name="Nagy L.G."/>
        </authorList>
    </citation>
    <scope>NUCLEOTIDE SEQUENCE [LARGE SCALE GENOMIC DNA]</scope>
    <source>
        <strain evidence="2 3">CBS 121175</strain>
    </source>
</reference>
<dbReference type="SUPFAM" id="SSF52047">
    <property type="entry name" value="RNI-like"/>
    <property type="match status" value="1"/>
</dbReference>
<dbReference type="AlphaFoldDB" id="A0A5C3KCX8"/>
<keyword evidence="3" id="KW-1185">Reference proteome</keyword>
<dbReference type="STRING" id="230819.A0A5C3KCX8"/>
<dbReference type="Proteomes" id="UP000307440">
    <property type="component" value="Unassembled WGS sequence"/>
</dbReference>
<dbReference type="Gene3D" id="3.80.10.10">
    <property type="entry name" value="Ribonuclease Inhibitor"/>
    <property type="match status" value="1"/>
</dbReference>
<feature type="compositionally biased region" description="Basic and acidic residues" evidence="1">
    <location>
        <begin position="644"/>
        <end position="662"/>
    </location>
</feature>
<accession>A0A5C3KCX8</accession>
<evidence type="ECO:0000313" key="3">
    <source>
        <dbReference type="Proteomes" id="UP000307440"/>
    </source>
</evidence>
<dbReference type="InterPro" id="IPR032675">
    <property type="entry name" value="LRR_dom_sf"/>
</dbReference>
<name>A0A5C3KCX8_COPMA</name>
<evidence type="ECO:0000313" key="2">
    <source>
        <dbReference type="EMBL" id="TFK17513.1"/>
    </source>
</evidence>
<dbReference type="EMBL" id="ML210499">
    <property type="protein sequence ID" value="TFK17513.1"/>
    <property type="molecule type" value="Genomic_DNA"/>
</dbReference>
<organism evidence="2 3">
    <name type="scientific">Coprinopsis marcescibilis</name>
    <name type="common">Agaric fungus</name>
    <name type="synonym">Psathyrella marcescibilis</name>
    <dbReference type="NCBI Taxonomy" id="230819"/>
    <lineage>
        <taxon>Eukaryota</taxon>
        <taxon>Fungi</taxon>
        <taxon>Dikarya</taxon>
        <taxon>Basidiomycota</taxon>
        <taxon>Agaricomycotina</taxon>
        <taxon>Agaricomycetes</taxon>
        <taxon>Agaricomycetidae</taxon>
        <taxon>Agaricales</taxon>
        <taxon>Agaricineae</taxon>
        <taxon>Psathyrellaceae</taxon>
        <taxon>Coprinopsis</taxon>
    </lineage>
</organism>
<sequence length="662" mass="74750">MGERHQALLIGRVSRRDGTSRYRCIAALHDWCDGETPIRNAHRFSLIAKQPDNASLIREELQNYPENVEKLPKAPCPYALSLLEMAWTAHESKRGVVRHANHLEVDCMQNESLWSCIDCTSGVTVIDVTDPQNLAICFVLSDEPLSSKQYLLWGDDSDADEDDEDWVEAFRLLDRIPIISLDVLAETFPMDFNPLISSGEPVSDPDKPNHTVELPTLATLALNQAVHHAVENDQLGLLEHVFDVPGKLQSVLLQLKKSPKFPSNAAAFFSKAFRTLPINSKELDLSGYNFSGKQVVEVIGDLDAVETLNLSHNTIIDKNGLYEILLHLRNLRHLNISSTSLSNDDLRSLRQDHHPLFSRLHHVFHPFFISARDPSPNPFTVQIELVGQLYSSCWGRRISYWIPFINANSLPGKFTDLFEQLTVRANGLHTPESGIRVILASGMETLHGPAPAEEWSHRRISTFPRKGVAETWRKEGYVLILRGAEEQGTYGTAWEYGIFSCRPKNVFAAEVESQQEKDCLVQDQEHYVQEVLDFGTFFKRLESEGYAVDQGKLQLLLDTVQTHPRLKLSTLEGCLATLARRDWDCWRYVRQCQSVVKRAGDGLLSQQVSLLATLRTPAQLDDCFAQVAGESMGRSNQPFFLLRPSDKHVPGRRGDMDPVRKE</sequence>
<feature type="region of interest" description="Disordered" evidence="1">
    <location>
        <begin position="642"/>
        <end position="662"/>
    </location>
</feature>